<name>A0A368N673_9FLAO</name>
<feature type="domain" description="Gliding motility protein SprA N-terminal" evidence="2">
    <location>
        <begin position="42"/>
        <end position="336"/>
    </location>
</feature>
<evidence type="ECO:0000256" key="1">
    <source>
        <dbReference type="SAM" id="MobiDB-lite"/>
    </source>
</evidence>
<feature type="region of interest" description="Disordered" evidence="1">
    <location>
        <begin position="1"/>
        <end position="21"/>
    </location>
</feature>
<accession>A0A368N673</accession>
<dbReference type="InterPro" id="IPR025684">
    <property type="entry name" value="SprA_N_dom"/>
</dbReference>
<protein>
    <submittedName>
        <fullName evidence="3">Cell surface protein SprA</fullName>
    </submittedName>
</protein>
<feature type="domain" description="Gliding motility protein SprA N-terminal" evidence="2">
    <location>
        <begin position="1056"/>
        <end position="1553"/>
    </location>
</feature>
<dbReference type="EMBL" id="QPIE01000001">
    <property type="protein sequence ID" value="RCU45015.1"/>
    <property type="molecule type" value="Genomic_DNA"/>
</dbReference>
<feature type="compositionally biased region" description="Polar residues" evidence="1">
    <location>
        <begin position="1"/>
        <end position="14"/>
    </location>
</feature>
<evidence type="ECO:0000259" key="2">
    <source>
        <dbReference type="Pfam" id="PF14349"/>
    </source>
</evidence>
<dbReference type="Pfam" id="PF14349">
    <property type="entry name" value="SprA_N"/>
    <property type="match status" value="2"/>
</dbReference>
<feature type="region of interest" description="Disordered" evidence="1">
    <location>
        <begin position="1222"/>
        <end position="1243"/>
    </location>
</feature>
<evidence type="ECO:0000313" key="4">
    <source>
        <dbReference type="Proteomes" id="UP000252172"/>
    </source>
</evidence>
<dbReference type="InterPro" id="IPR026377">
    <property type="entry name" value="Cell_surface_SprA"/>
</dbReference>
<dbReference type="RefSeq" id="WP_114302785.1">
    <property type="nucleotide sequence ID" value="NZ_QPIE01000001.1"/>
</dbReference>
<organism evidence="3 4">
    <name type="scientific">Chryseobacterium lacus</name>
    <dbReference type="NCBI Taxonomy" id="2058346"/>
    <lineage>
        <taxon>Bacteria</taxon>
        <taxon>Pseudomonadati</taxon>
        <taxon>Bacteroidota</taxon>
        <taxon>Flavobacteriia</taxon>
        <taxon>Flavobacteriales</taxon>
        <taxon>Weeksellaceae</taxon>
        <taxon>Chryseobacterium group</taxon>
        <taxon>Chryseobacterium</taxon>
    </lineage>
</organism>
<dbReference type="NCBIfam" id="TIGR04189">
    <property type="entry name" value="surface_SprA"/>
    <property type="match status" value="1"/>
</dbReference>
<keyword evidence="4" id="KW-1185">Reference proteome</keyword>
<comment type="caution">
    <text evidence="3">The sequence shown here is derived from an EMBL/GenBank/DDBJ whole genome shotgun (WGS) entry which is preliminary data.</text>
</comment>
<dbReference type="OrthoDB" id="9806090at2"/>
<reference evidence="3 4" key="1">
    <citation type="submission" date="2018-07" db="EMBL/GenBank/DDBJ databases">
        <title>Chryseobacterium lacus sp. nov., isolated from lake water.</title>
        <authorList>
            <person name="Li C.-M."/>
        </authorList>
    </citation>
    <scope>NUCLEOTIDE SEQUENCE [LARGE SCALE GENOMIC DNA]</scope>
    <source>
        <strain evidence="3 4">YLOS41</strain>
    </source>
</reference>
<evidence type="ECO:0000313" key="3">
    <source>
        <dbReference type="EMBL" id="RCU45015.1"/>
    </source>
</evidence>
<sequence>MGISRANAQQNPETEASVRQEYQLPDPTVYEGFYDIQTGMYYVYPKIGEIVTGPPYVMTPREYQDFMMAQAARDYYKDKSDQYSLLFRKDKDEARRRGLIPAMSIRNKIFESIFGGNKIEIIPSGFASFDVGGLYQKIDNPLILPQNRTSFAFDIDQRIQLGLLGKVGENLQLKANYDTQSGFAFENRMNLVWQAKGTWKDLQTKGLHDPTTGGEDKFIKRVELGNVNMPLSTSLIRGSESLFGIKTEFQAGKTYGTLVFSQQQGEARNIVVQGGGVMNTFKINAIEYDDNQHYFLNHYFLNQYDNALLNYPQINSRVSINRIEVWVLDQGNSNLSFQKSIVGIRDLGDGVSGYPDNSQNNLYQLVNGLGPGLRDINTAYNTINGQSLPNASGTPETFQDGEHFIFNRKARKLSENEFKFHPQLGYISLNQRLNDNQLLSVSYSYTVSGSNQVYKVGEFSEESPVVITKVLKPNTNVKTTSPMWNLMMKNIYSLESMQISPENFMLNVYYRDTQTGGKLNYLPNTPVQDTNLLKLLNWDRLNLHNDVQSNNGVLGDGIFDFVPQITIRPEEGKLLFTKVQPFGSYMAGVLGSNDPQYVFTDLYTQQKQVASQSNLALRYTMEGRYQGSQGQGISLGAINVPQGSVKVTANGVQLTEGIDYTVDYMLGQVTIINEQVKQSGQAINISLENQLTFNTQQKRFLGLNLERRVSENFLFGGTVVNYSESPLTQKVNFGQEAVNNTMFGVNMMYNNQLPFLTRFTDKIPLVNTEAPSNLNFKMEAAYLLPGLNSAINNQSYVDDFEQTTSRISLKEPAAWALASKPELNQSDPVFAGAGKNDDVTNGNGRALISWYNIDPRFWGVGGNAPNGINADAVSNHTSRRVEVQELYNSRDLVAGEQIFTSTFDIAYFPQERGPYNVNPNPETTQQRWGGLMRPINISNFVNSNIEYVEFWMMDPYADGNTLGANPRMLLQLGNVSEDVLKDGLMQYENGLPTPSTPATTSNSNLGIQPKQPPILYSFSTEGNDRVAQDLGYDGLDGAGEAVRFGTNFVNPVTNIPDPASDDFVFYLSDKFTGSLASSVMQRYKYFRNPEGNSQSNSMEVASQTPDAEDVNRDFNLDQSEYYNQYEIRLDAASLALGTDNHIADVKRVPVTFENGNNSEVTWYLVRIPVSAYVNTAGANDASVLNNVRFARLLLTGFDEAATLRFGTFDLIRSDWRKYGKNISSNTVPPSGEGIGEPSDQNRNFEVGSVNLEENGLNQPPYVLPPGIDRQVLSGNAGAQRQNEASLLLRAKGLKDEARGVFKNTALDMRRFRKLKLFVHAQSENIRDEGKIDPETKFFIRLGSDATDNYYEYEAALKYTPKTAVSPMDIWPFENEVDLEVQHFVDAKIQRDKSGAQIMDRYPYTAFGNEFKKIYVKGRPSLGDVTTIMLGVRNSGGPGGSAKDITLWVNEIRLADIENEGGYAGNASLSFNLADLALINTNAAYSTVGFGNIDSRPAERAQTTQSAFNINASVNADKFLPEKTGIKIPVNLSYSQTTEDPKYNPLDTDVEFDEAPNKEMLKEVARTYTQQRSIGVVNMHKERVKPDSKPRFYDVENLSVTMVYNDDYFRDIYTKRNYRQYLRGNIDYNFSFKPWVIRPFQKMISDTAKSAKYLKWIKEFNLNPVPTRLSFRTEIDRNYNELQFRNIDAILNGNLGNDFDVIRNRNFFFGWQYGIGFNFTRSLKLEVNSAMRTLNDHLDVNSMNTRSIFDNTFRAGRPVLYNHRIQANYRLPFEHLPYLDFINAEVGYGMTYNWNARSTAMLTSPEGSLGSVGQNTNSIVATGTVDFPKLFGKMKYFQNINTKMQKRKREIDSLNTVYTAAWEKKRFRYKDYKFKNKLSIGQSIAYALTSIKQLDLNYTENNGTVLPGLLSAPNWYGYGQTLGGPTAGFLLGSQSDIRRIALENGWVSTSSLMTDPYVQLENRNFTANLQVMPMNDLRIDFNALHNYTRNYSQAGFNDLQNLSRPNHDFAFGTDMVSYSNTTWLFNTSFGGADELYRNMISNARAISQSIPGNTNPDGFTDGYGLGNSYVLIPAFEAAVEGKSPDGVLGDAKKSGFPLPNWRIVYSGLKNIPIINAYFSKIDILHGYNATKTVSGIQSSIDFYNNVSRDINGNFVNPYTFSQVGYIEAFAPLIGIDVTLRNNIQVRANYNRDRMLMLGLVNQTLTEDEGTDYVVGLGYIIKDFRLGTRNIRRRAGTSRVSTDLNIRGDIRLRDNITRISNILLNDSQITGGQRLLSIDLSADYNVSQNLNLKLFYQQMMTKYKISTAFPLSTVRAGITATFTFDSTGGF</sequence>
<dbReference type="Proteomes" id="UP000252172">
    <property type="component" value="Unassembled WGS sequence"/>
</dbReference>
<gene>
    <name evidence="3" type="primary">sprA</name>
    <name evidence="3" type="ORF">DQ356_00015</name>
</gene>
<proteinExistence type="predicted"/>